<organism evidence="3 4">
    <name type="scientific">Rhizopogon vesiculosus</name>
    <dbReference type="NCBI Taxonomy" id="180088"/>
    <lineage>
        <taxon>Eukaryota</taxon>
        <taxon>Fungi</taxon>
        <taxon>Dikarya</taxon>
        <taxon>Basidiomycota</taxon>
        <taxon>Agaricomycotina</taxon>
        <taxon>Agaricomycetes</taxon>
        <taxon>Agaricomycetidae</taxon>
        <taxon>Boletales</taxon>
        <taxon>Suillineae</taxon>
        <taxon>Rhizopogonaceae</taxon>
        <taxon>Rhizopogon</taxon>
    </lineage>
</organism>
<feature type="compositionally biased region" description="Polar residues" evidence="1">
    <location>
        <begin position="1"/>
        <end position="22"/>
    </location>
</feature>
<comment type="caution">
    <text evidence="3">The sequence shown here is derived from an EMBL/GenBank/DDBJ whole genome shotgun (WGS) entry which is preliminary data.</text>
</comment>
<gene>
    <name evidence="3" type="ORF">AZE42_02893</name>
</gene>
<evidence type="ECO:0000313" key="3">
    <source>
        <dbReference type="EMBL" id="OJA12876.1"/>
    </source>
</evidence>
<feature type="region of interest" description="Disordered" evidence="1">
    <location>
        <begin position="1"/>
        <end position="35"/>
    </location>
</feature>
<proteinExistence type="predicted"/>
<dbReference type="GO" id="GO:0006629">
    <property type="term" value="P:lipid metabolic process"/>
    <property type="evidence" value="ECO:0007669"/>
    <property type="project" value="InterPro"/>
</dbReference>
<name>A0A1J8QM69_9AGAM</name>
<dbReference type="PANTHER" id="PTHR11440">
    <property type="entry name" value="LECITHIN-CHOLESTEROL ACYLTRANSFERASE-RELATED"/>
    <property type="match status" value="1"/>
</dbReference>
<sequence length="703" mass="79637">MSTLVKRTRTWLANDSTEPSSDSDTRKEQDHEPQFDGVHDAQLQIEHQAKSYNAKIHKMKNERPFFAKARFLFPLGILVGVLLGFILIQPSDFQDIHANLLLLMEEYDVSLKIPEIDLSRVELEWKRFRSNIPEVWKLNNDGREFQVGEAMKERGLTAHYPIVLVPGIVSTGLESWSTSPDYRAFFREKLWGGFNMVSQVTFNRDKWIAAMMLDPVTGLDPPGSKIRAAEGIGAASSFMTGYWIWSKIVENLAVVNYDTNNLHLAPYDWRLSMWNLEERDGYFSRLKSTIEGLKRRQGKKTVIAAHSMGSTVMLVRSRLNVVPSRRTDDFKWVESPEHGGGGPDWVENHIESYITIAGTHLGVAKAMAAFLSGEMKDTVQMNPAGTYVLERFFSRKERQRLFRSWAGSASMWMKTQGGTDIWGNVSWAPDDEPDSSHTHGELIAFRGVVEAASTQGITPGVKQTKNMTADDASTWILERTPSTFQKMMWTNYSFGIERDEEILKKNALDPRKWTNPLEVQLPHAPSMKIFCVYGHGKETERSYWYAHGPNEYEESFVEVEHSTCTDPTDECIHTPRPDISFARTSWIDADYTNETTTPKVRNGVKMGEGDGTVSLLSLGAMCVEGWKRLRWNPAGINVTTVEFPHQPVPNIPRGGANTSDHVDILGSTGLNELILKIATGVGHEIENQFVSRIQEFARRVRWD</sequence>
<evidence type="ECO:0000256" key="1">
    <source>
        <dbReference type="SAM" id="MobiDB-lite"/>
    </source>
</evidence>
<dbReference type="Proteomes" id="UP000183567">
    <property type="component" value="Unassembled WGS sequence"/>
</dbReference>
<dbReference type="GO" id="GO:0008374">
    <property type="term" value="F:O-acyltransferase activity"/>
    <property type="evidence" value="ECO:0007669"/>
    <property type="project" value="InterPro"/>
</dbReference>
<keyword evidence="2" id="KW-0472">Membrane</keyword>
<feature type="transmembrane region" description="Helical" evidence="2">
    <location>
        <begin position="69"/>
        <end position="88"/>
    </location>
</feature>
<dbReference type="EMBL" id="LVVM01004461">
    <property type="protein sequence ID" value="OJA12876.1"/>
    <property type="molecule type" value="Genomic_DNA"/>
</dbReference>
<evidence type="ECO:0000256" key="2">
    <source>
        <dbReference type="SAM" id="Phobius"/>
    </source>
</evidence>
<evidence type="ECO:0000313" key="4">
    <source>
        <dbReference type="Proteomes" id="UP000183567"/>
    </source>
</evidence>
<accession>A0A1J8QM69</accession>
<dbReference type="Gene3D" id="3.40.50.1820">
    <property type="entry name" value="alpha/beta hydrolase"/>
    <property type="match status" value="1"/>
</dbReference>
<feature type="compositionally biased region" description="Basic and acidic residues" evidence="1">
    <location>
        <begin position="23"/>
        <end position="35"/>
    </location>
</feature>
<dbReference type="Pfam" id="PF02450">
    <property type="entry name" value="LCAT"/>
    <property type="match status" value="1"/>
</dbReference>
<keyword evidence="2" id="KW-0812">Transmembrane</keyword>
<protein>
    <recommendedName>
        <fullName evidence="5">Phospholipid:diacylglycerol acyltransferase</fullName>
    </recommendedName>
</protein>
<reference evidence="3 4" key="1">
    <citation type="submission" date="2016-03" db="EMBL/GenBank/DDBJ databases">
        <title>Comparative genomics of the ectomycorrhizal sister species Rhizopogon vinicolor and Rhizopogon vesiculosus (Basidiomycota: Boletales) reveals a divergence of the mating type B locus.</title>
        <authorList>
            <person name="Mujic A.B."/>
            <person name="Kuo A."/>
            <person name="Tritt A."/>
            <person name="Lipzen A."/>
            <person name="Chen C."/>
            <person name="Johnson J."/>
            <person name="Sharma A."/>
            <person name="Barry K."/>
            <person name="Grigoriev I.V."/>
            <person name="Spatafora J.W."/>
        </authorList>
    </citation>
    <scope>NUCLEOTIDE SEQUENCE [LARGE SCALE GENOMIC DNA]</scope>
    <source>
        <strain evidence="3 4">AM-OR11-056</strain>
    </source>
</reference>
<dbReference type="InterPro" id="IPR003386">
    <property type="entry name" value="LACT/PDAT_acylTrfase"/>
</dbReference>
<keyword evidence="2" id="KW-1133">Transmembrane helix</keyword>
<dbReference type="AlphaFoldDB" id="A0A1J8QM69"/>
<evidence type="ECO:0008006" key="5">
    <source>
        <dbReference type="Google" id="ProtNLM"/>
    </source>
</evidence>
<dbReference type="SUPFAM" id="SSF53474">
    <property type="entry name" value="alpha/beta-Hydrolases"/>
    <property type="match status" value="1"/>
</dbReference>
<dbReference type="STRING" id="180088.A0A1J8QM69"/>
<dbReference type="InterPro" id="IPR029058">
    <property type="entry name" value="AB_hydrolase_fold"/>
</dbReference>
<keyword evidence="4" id="KW-1185">Reference proteome</keyword>
<dbReference type="OrthoDB" id="190846at2759"/>